<evidence type="ECO:0000313" key="3">
    <source>
        <dbReference type="EMBL" id="GMH98723.1"/>
    </source>
</evidence>
<evidence type="ECO:0000259" key="2">
    <source>
        <dbReference type="Pfam" id="PF01145"/>
    </source>
</evidence>
<dbReference type="Proteomes" id="UP001165160">
    <property type="component" value="Unassembled WGS sequence"/>
</dbReference>
<comment type="caution">
    <text evidence="3">The sequence shown here is derived from an EMBL/GenBank/DDBJ whole genome shotgun (WGS) entry which is preliminary data.</text>
</comment>
<evidence type="ECO:0000256" key="1">
    <source>
        <dbReference type="SAM" id="Phobius"/>
    </source>
</evidence>
<keyword evidence="1" id="KW-0472">Membrane</keyword>
<dbReference type="Gene3D" id="3.30.479.30">
    <property type="entry name" value="Band 7 domain"/>
    <property type="match status" value="1"/>
</dbReference>
<feature type="transmembrane region" description="Helical" evidence="1">
    <location>
        <begin position="20"/>
        <end position="38"/>
    </location>
</feature>
<name>A0A9W7C5S1_9STRA</name>
<gene>
    <name evidence="3" type="ORF">TrVE_jg473</name>
</gene>
<keyword evidence="1" id="KW-1133">Transmembrane helix</keyword>
<organism evidence="3 4">
    <name type="scientific">Triparma verrucosa</name>
    <dbReference type="NCBI Taxonomy" id="1606542"/>
    <lineage>
        <taxon>Eukaryota</taxon>
        <taxon>Sar</taxon>
        <taxon>Stramenopiles</taxon>
        <taxon>Ochrophyta</taxon>
        <taxon>Bolidophyceae</taxon>
        <taxon>Parmales</taxon>
        <taxon>Triparmaceae</taxon>
        <taxon>Triparma</taxon>
    </lineage>
</organism>
<dbReference type="InterPro" id="IPR001107">
    <property type="entry name" value="Band_7"/>
</dbReference>
<dbReference type="Pfam" id="PF01145">
    <property type="entry name" value="Band_7"/>
    <property type="match status" value="1"/>
</dbReference>
<keyword evidence="4" id="KW-1185">Reference proteome</keyword>
<dbReference type="AlphaFoldDB" id="A0A9W7C5S1"/>
<reference evidence="4" key="1">
    <citation type="journal article" date="2023" name="Commun. Biol.">
        <title>Genome analysis of Parmales, the sister group of diatoms, reveals the evolutionary specialization of diatoms from phago-mixotrophs to photoautotrophs.</title>
        <authorList>
            <person name="Ban H."/>
            <person name="Sato S."/>
            <person name="Yoshikawa S."/>
            <person name="Yamada K."/>
            <person name="Nakamura Y."/>
            <person name="Ichinomiya M."/>
            <person name="Sato N."/>
            <person name="Blanc-Mathieu R."/>
            <person name="Endo H."/>
            <person name="Kuwata A."/>
            <person name="Ogata H."/>
        </authorList>
    </citation>
    <scope>NUCLEOTIDE SEQUENCE [LARGE SCALE GENOMIC DNA]</scope>
    <source>
        <strain evidence="4">NIES 3699</strain>
    </source>
</reference>
<dbReference type="EMBL" id="BRXX01000223">
    <property type="protein sequence ID" value="GMH98723.1"/>
    <property type="molecule type" value="Genomic_DNA"/>
</dbReference>
<dbReference type="InterPro" id="IPR036013">
    <property type="entry name" value="Band_7/SPFH_dom_sf"/>
</dbReference>
<sequence length="307" mass="34009">MTVEDILETIEKKSNLISTVYFICVILFASSFSTLAPLEMGIARNNIASSVDKTKVYLGGRYFLGLGKEFVIYPKTAQTIEMFNVVAATADKQSVYLDLAFQYKLKPEELVNLYAERQQGYDSFFRREVEEDIKEVTVLWNTIPDFYEKRTDIAVQMKDKVATMLSANSAELVDFQLRSIGLLPATETKIIETLVSEQEELTEQIIQQTTVVRAEKEEFAAAAAAEVQVINSEANAKGIAITSTSSASAFKLVTDAQSSKLSKIEEGLELGTPAKLLSYMWYTGLSVNSQKTKLVVNPDAAAQAKLT</sequence>
<accession>A0A9W7C5S1</accession>
<feature type="domain" description="Band 7" evidence="2">
    <location>
        <begin position="54"/>
        <end position="216"/>
    </location>
</feature>
<proteinExistence type="predicted"/>
<keyword evidence="1" id="KW-0812">Transmembrane</keyword>
<evidence type="ECO:0000313" key="4">
    <source>
        <dbReference type="Proteomes" id="UP001165160"/>
    </source>
</evidence>
<protein>
    <recommendedName>
        <fullName evidence="2">Band 7 domain-containing protein</fullName>
    </recommendedName>
</protein>